<name>A0A8J2UI40_9BACT</name>
<dbReference type="Pfam" id="PF00266">
    <property type="entry name" value="Aminotran_5"/>
    <property type="match status" value="1"/>
</dbReference>
<dbReference type="InterPro" id="IPR015421">
    <property type="entry name" value="PyrdxlP-dep_Trfase_major"/>
</dbReference>
<dbReference type="Gene3D" id="3.90.1150.10">
    <property type="entry name" value="Aspartate Aminotransferase, domain 1"/>
    <property type="match status" value="1"/>
</dbReference>
<dbReference type="InterPro" id="IPR015422">
    <property type="entry name" value="PyrdxlP-dep_Trfase_small"/>
</dbReference>
<dbReference type="RefSeq" id="WP_188937097.1">
    <property type="nucleotide sequence ID" value="NZ_BMJC01000006.1"/>
</dbReference>
<evidence type="ECO:0000256" key="1">
    <source>
        <dbReference type="ARBA" id="ARBA00022898"/>
    </source>
</evidence>
<reference evidence="3" key="1">
    <citation type="journal article" date="2014" name="Int. J. Syst. Evol. Microbiol.">
        <title>Complete genome sequence of Corynebacterium casei LMG S-19264T (=DSM 44701T), isolated from a smear-ripened cheese.</title>
        <authorList>
            <consortium name="US DOE Joint Genome Institute (JGI-PGF)"/>
            <person name="Walter F."/>
            <person name="Albersmeier A."/>
            <person name="Kalinowski J."/>
            <person name="Ruckert C."/>
        </authorList>
    </citation>
    <scope>NUCLEOTIDE SEQUENCE</scope>
    <source>
        <strain evidence="3">CGMCC 1.15448</strain>
    </source>
</reference>
<keyword evidence="1" id="KW-0663">Pyridoxal phosphate</keyword>
<reference evidence="3" key="2">
    <citation type="submission" date="2020-09" db="EMBL/GenBank/DDBJ databases">
        <authorList>
            <person name="Sun Q."/>
            <person name="Zhou Y."/>
        </authorList>
    </citation>
    <scope>NUCLEOTIDE SEQUENCE</scope>
    <source>
        <strain evidence="3">CGMCC 1.15448</strain>
    </source>
</reference>
<dbReference type="PANTHER" id="PTHR43586">
    <property type="entry name" value="CYSTEINE DESULFURASE"/>
    <property type="match status" value="1"/>
</dbReference>
<comment type="caution">
    <text evidence="3">The sequence shown here is derived from an EMBL/GenBank/DDBJ whole genome shotgun (WGS) entry which is preliminary data.</text>
</comment>
<proteinExistence type="predicted"/>
<sequence length="468" mass="52755">MISLASTPPQKQNSSLETWFAPFRRNIIGQDQHFDTPFGRKKMVYADWTASGRAYRPIEQRLLEEILPFFGNTHTETTITGRRMSAAYEGAKTVIKEHVHASAVDILLFCGSGMTAAVNKLQRMLGLRLSEKTSDYLQFLPREEASRPLILVTHMEHHSNHISWLETLATVEMIRPDGNGNVDLRHLRQLLEQHRHRKIKIAAVTACSNVTGIETPYHAIATLMHEYDGLCFVDFASSAPYVHIDMHPEEPSARLDAIYFSCHKFLGGPGTPGVLIVNKGLCNNRVPDHPGGGTILYSNPWKEHEYTPDIQQREDGGTPPILQGIKAAMCIQLKEEMGIDNIRRRETEMLKILFDRFEAIPGIHILAENNRERLGIISFIVDGAHHDHIVQLLNDRFGIQARGGCSCAGPYGHLLLNIDKPRSYKIWHRLRAGDINSKPGWIRLSFHPTMTDADIHYIMDAVESTVAS</sequence>
<gene>
    <name evidence="3" type="ORF">GCM10011511_50570</name>
</gene>
<dbReference type="InterPro" id="IPR015424">
    <property type="entry name" value="PyrdxlP-dep_Trfase"/>
</dbReference>
<dbReference type="EMBL" id="BMJC01000006">
    <property type="protein sequence ID" value="GGB20706.1"/>
    <property type="molecule type" value="Genomic_DNA"/>
</dbReference>
<dbReference type="PANTHER" id="PTHR43586:SF8">
    <property type="entry name" value="CYSTEINE DESULFURASE 1, CHLOROPLASTIC"/>
    <property type="match status" value="1"/>
</dbReference>
<accession>A0A8J2UI40</accession>
<dbReference type="Gene3D" id="3.40.640.10">
    <property type="entry name" value="Type I PLP-dependent aspartate aminotransferase-like (Major domain)"/>
    <property type="match status" value="1"/>
</dbReference>
<keyword evidence="3" id="KW-0456">Lyase</keyword>
<dbReference type="InterPro" id="IPR000192">
    <property type="entry name" value="Aminotrans_V_dom"/>
</dbReference>
<dbReference type="Proteomes" id="UP000607559">
    <property type="component" value="Unassembled WGS sequence"/>
</dbReference>
<feature type="domain" description="Aminotransferase class V" evidence="2">
    <location>
        <begin position="44"/>
        <end position="457"/>
    </location>
</feature>
<evidence type="ECO:0000313" key="3">
    <source>
        <dbReference type="EMBL" id="GGB20706.1"/>
    </source>
</evidence>
<dbReference type="SUPFAM" id="SSF53383">
    <property type="entry name" value="PLP-dependent transferases"/>
    <property type="match status" value="1"/>
</dbReference>
<evidence type="ECO:0000259" key="2">
    <source>
        <dbReference type="Pfam" id="PF00266"/>
    </source>
</evidence>
<organism evidence="3 4">
    <name type="scientific">Puia dinghuensis</name>
    <dbReference type="NCBI Taxonomy" id="1792502"/>
    <lineage>
        <taxon>Bacteria</taxon>
        <taxon>Pseudomonadati</taxon>
        <taxon>Bacteroidota</taxon>
        <taxon>Chitinophagia</taxon>
        <taxon>Chitinophagales</taxon>
        <taxon>Chitinophagaceae</taxon>
        <taxon>Puia</taxon>
    </lineage>
</organism>
<protein>
    <submittedName>
        <fullName evidence="3">Selenocysteine lyase</fullName>
    </submittedName>
</protein>
<evidence type="ECO:0000313" key="4">
    <source>
        <dbReference type="Proteomes" id="UP000607559"/>
    </source>
</evidence>
<dbReference type="AlphaFoldDB" id="A0A8J2UI40"/>
<keyword evidence="4" id="KW-1185">Reference proteome</keyword>
<dbReference type="GO" id="GO:0016829">
    <property type="term" value="F:lyase activity"/>
    <property type="evidence" value="ECO:0007669"/>
    <property type="project" value="UniProtKB-KW"/>
</dbReference>